<keyword evidence="2" id="KW-1185">Reference proteome</keyword>
<dbReference type="Proteomes" id="UP000192521">
    <property type="component" value="Unassembled WGS sequence"/>
</dbReference>
<evidence type="ECO:0000313" key="1">
    <source>
        <dbReference type="EMBL" id="ORJ51719.1"/>
    </source>
</evidence>
<gene>
    <name evidence="1" type="ORF">B2M27_04140</name>
</gene>
<proteinExistence type="predicted"/>
<accession>A0ABX3UJN6</accession>
<dbReference type="EMBL" id="MWPR01000004">
    <property type="protein sequence ID" value="ORJ51719.1"/>
    <property type="molecule type" value="Genomic_DNA"/>
</dbReference>
<evidence type="ECO:0000313" key="2">
    <source>
        <dbReference type="Proteomes" id="UP000192521"/>
    </source>
</evidence>
<organism evidence="1 2">
    <name type="scientific">Kluyvera intermedia</name>
    <name type="common">Enterobacter intermedius</name>
    <dbReference type="NCBI Taxonomy" id="61648"/>
    <lineage>
        <taxon>Bacteria</taxon>
        <taxon>Pseudomonadati</taxon>
        <taxon>Pseudomonadota</taxon>
        <taxon>Gammaproteobacteria</taxon>
        <taxon>Enterobacterales</taxon>
        <taxon>Enterobacteriaceae</taxon>
        <taxon>Kluyvera</taxon>
    </lineage>
</organism>
<comment type="caution">
    <text evidence="1">The sequence shown here is derived from an EMBL/GenBank/DDBJ whole genome shotgun (WGS) entry which is preliminary data.</text>
</comment>
<name>A0ABX3UJN6_KLUIN</name>
<reference evidence="1 2" key="1">
    <citation type="submission" date="2017-02" db="EMBL/GenBank/DDBJ databases">
        <title>Draft genome sequence of a Kluyvera intermedia isolate from a patient with a pancreatic abscess.</title>
        <authorList>
            <person name="Thele R."/>
        </authorList>
    </citation>
    <scope>NUCLEOTIDE SEQUENCE [LARGE SCALE GENOMIC DNA]</scope>
    <source>
        <strain evidence="1 2">FOSA7093</strain>
    </source>
</reference>
<sequence length="62" mass="7275">MFDEWVFYFHDLHTLLLPQNGGSHKKNRRIIPLFLRHATGAALIRIKQTGKEYTVRILNGLK</sequence>
<protein>
    <submittedName>
        <fullName evidence="1">Uncharacterized protein</fullName>
    </submittedName>
</protein>